<dbReference type="Proteomes" id="UP000487882">
    <property type="component" value="Unassembled WGS sequence"/>
</dbReference>
<evidence type="ECO:0000313" key="2">
    <source>
        <dbReference type="EMBL" id="MUH60103.1"/>
    </source>
</evidence>
<organism evidence="2 3">
    <name type="scientific">Bifidobacterium canis</name>
    <dbReference type="NCBI Taxonomy" id="2610880"/>
    <lineage>
        <taxon>Bacteria</taxon>
        <taxon>Bacillati</taxon>
        <taxon>Actinomycetota</taxon>
        <taxon>Actinomycetes</taxon>
        <taxon>Bifidobacteriales</taxon>
        <taxon>Bifidobacteriaceae</taxon>
        <taxon>Bifidobacterium</taxon>
    </lineage>
</organism>
<feature type="transmembrane region" description="Helical" evidence="1">
    <location>
        <begin position="244"/>
        <end position="267"/>
    </location>
</feature>
<evidence type="ECO:0000256" key="1">
    <source>
        <dbReference type="SAM" id="Phobius"/>
    </source>
</evidence>
<feature type="transmembrane region" description="Helical" evidence="1">
    <location>
        <begin position="89"/>
        <end position="108"/>
    </location>
</feature>
<gene>
    <name evidence="2" type="ORF">GSD1FS_1454</name>
</gene>
<proteinExistence type="predicted"/>
<feature type="transmembrane region" description="Helical" evidence="1">
    <location>
        <begin position="59"/>
        <end position="77"/>
    </location>
</feature>
<keyword evidence="1" id="KW-0812">Transmembrane</keyword>
<name>A0A7K1J611_9BIFI</name>
<feature type="transmembrane region" description="Helical" evidence="1">
    <location>
        <begin position="169"/>
        <end position="191"/>
    </location>
</feature>
<feature type="transmembrane region" description="Helical" evidence="1">
    <location>
        <begin position="33"/>
        <end position="53"/>
    </location>
</feature>
<comment type="caution">
    <text evidence="2">The sequence shown here is derived from an EMBL/GenBank/DDBJ whole genome shotgun (WGS) entry which is preliminary data.</text>
</comment>
<accession>A0A7K1J611</accession>
<dbReference type="AlphaFoldDB" id="A0A7K1J611"/>
<reference evidence="2 3" key="1">
    <citation type="submission" date="2019-09" db="EMBL/GenBank/DDBJ databases">
        <title>Bifidobacterium canis sp. nov., isolated from the digestive tract of German Shepherd dog puppy.</title>
        <authorList>
            <person name="Bunesova V."/>
        </authorList>
    </citation>
    <scope>NUCLEOTIDE SEQUENCE [LARGE SCALE GENOMIC DNA]</scope>
    <source>
        <strain evidence="2 3">GSD1FS</strain>
    </source>
</reference>
<protein>
    <submittedName>
        <fullName evidence="2">Transporter</fullName>
    </submittedName>
</protein>
<dbReference type="RefSeq" id="WP_343030243.1">
    <property type="nucleotide sequence ID" value="NZ_WNLP01000007.1"/>
</dbReference>
<feature type="transmembrane region" description="Helical" evidence="1">
    <location>
        <begin position="203"/>
        <end position="223"/>
    </location>
</feature>
<evidence type="ECO:0000313" key="3">
    <source>
        <dbReference type="Proteomes" id="UP000487882"/>
    </source>
</evidence>
<feature type="transmembrane region" description="Helical" evidence="1">
    <location>
        <begin position="128"/>
        <end position="149"/>
    </location>
</feature>
<keyword evidence="1" id="KW-1133">Transmembrane helix</keyword>
<sequence>MQGAQSAQTTQTEVVTQGLDYRRVAPVIPFSRAGWAQVGMYAILVALACIPGSNAASSATSSLMSFAVGLLVMLFAFFTPLRDGIPGRVIGVILGLLGMIFASTPLLGELVFGMAPPKEAIVASPGTLAVSAWFAGAGALLVTLVVVSFGRQMARLDRSNLIVQLSHMIMDGACTVLCSGWCFLPMLLQGFNVSKTENANGQLWVWLLCVIAVVAFAVVLGFMDRLWYRDAQPLEGAQAPWFGFAMMPVMITGGLVALATLIVQMTLTV</sequence>
<keyword evidence="3" id="KW-1185">Reference proteome</keyword>
<dbReference type="EMBL" id="WNLP01000007">
    <property type="protein sequence ID" value="MUH60103.1"/>
    <property type="molecule type" value="Genomic_DNA"/>
</dbReference>
<keyword evidence="1" id="KW-0472">Membrane</keyword>